<dbReference type="EMBL" id="JAATJA010000002">
    <property type="protein sequence ID" value="NJB68283.1"/>
    <property type="molecule type" value="Genomic_DNA"/>
</dbReference>
<dbReference type="RefSeq" id="WP_167941362.1">
    <property type="nucleotide sequence ID" value="NZ_JAATJA010000002.1"/>
</dbReference>
<dbReference type="InterPro" id="IPR027485">
    <property type="entry name" value="AMMECR1_N"/>
</dbReference>
<evidence type="ECO:0000313" key="3">
    <source>
        <dbReference type="Proteomes" id="UP000580856"/>
    </source>
</evidence>
<dbReference type="PANTHER" id="PTHR13016">
    <property type="entry name" value="AMMECR1 HOMOLOG"/>
    <property type="match status" value="1"/>
</dbReference>
<dbReference type="InterPro" id="IPR036071">
    <property type="entry name" value="AMMECR1_dom_sf"/>
</dbReference>
<feature type="domain" description="AMMECR1" evidence="1">
    <location>
        <begin position="12"/>
        <end position="185"/>
    </location>
</feature>
<gene>
    <name evidence="2" type="ORF">GGQ74_001956</name>
</gene>
<reference evidence="2 3" key="1">
    <citation type="submission" date="2020-03" db="EMBL/GenBank/DDBJ databases">
        <title>Genomic Encyclopedia of Type Strains, Phase IV (KMG-IV): sequencing the most valuable type-strain genomes for metagenomic binning, comparative biology and taxonomic classification.</title>
        <authorList>
            <person name="Goeker M."/>
        </authorList>
    </citation>
    <scope>NUCLEOTIDE SEQUENCE [LARGE SCALE GENOMIC DNA]</scope>
    <source>
        <strain evidence="2 3">DSM 24233</strain>
    </source>
</reference>
<dbReference type="Pfam" id="PF01871">
    <property type="entry name" value="AMMECR1"/>
    <property type="match status" value="1"/>
</dbReference>
<protein>
    <recommendedName>
        <fullName evidence="1">AMMECR1 domain-containing protein</fullName>
    </recommendedName>
</protein>
<dbReference type="Gene3D" id="3.30.700.20">
    <property type="entry name" value="Hypothetical protein ph0010, domain 1"/>
    <property type="match status" value="1"/>
</dbReference>
<dbReference type="NCBIfam" id="TIGR04335">
    <property type="entry name" value="AmmeMemoSam_A"/>
    <property type="match status" value="1"/>
</dbReference>
<comment type="caution">
    <text evidence="2">The sequence shown here is derived from an EMBL/GenBank/DDBJ whole genome shotgun (WGS) entry which is preliminary data.</text>
</comment>
<organism evidence="2 3">
    <name type="scientific">Desulfobaculum xiamenense</name>
    <dbReference type="NCBI Taxonomy" id="995050"/>
    <lineage>
        <taxon>Bacteria</taxon>
        <taxon>Pseudomonadati</taxon>
        <taxon>Thermodesulfobacteriota</taxon>
        <taxon>Desulfovibrionia</taxon>
        <taxon>Desulfovibrionales</taxon>
        <taxon>Desulfovibrionaceae</taxon>
        <taxon>Desulfobaculum</taxon>
    </lineage>
</organism>
<dbReference type="InterPro" id="IPR002733">
    <property type="entry name" value="AMMECR1_domain"/>
</dbReference>
<keyword evidence="3" id="KW-1185">Reference proteome</keyword>
<accession>A0A846QPP1</accession>
<dbReference type="PANTHER" id="PTHR13016:SF0">
    <property type="entry name" value="AMME SYNDROME CANDIDATE GENE 1 PROTEIN"/>
    <property type="match status" value="1"/>
</dbReference>
<dbReference type="SUPFAM" id="SSF143447">
    <property type="entry name" value="AMMECR1-like"/>
    <property type="match status" value="1"/>
</dbReference>
<dbReference type="AlphaFoldDB" id="A0A846QPP1"/>
<sequence length="185" mass="20499">MPERFSFTLTDEEKTALKGLVRRAIASRLETGRAEPAGEPPTPRLLETFGAFVTLTLGGQLRGCIGRVIGDRPLWTTVHAMAQEAAFGDPRFSPLTAEEFGRVEIEISILSQLTVCPNPELVTVGRHGLLISHRGHSGLLLPQVPVEWGWDRETFLKQTCHKAGLPPDSWQEPGAQIFWFEAEVF</sequence>
<dbReference type="Proteomes" id="UP000580856">
    <property type="component" value="Unassembled WGS sequence"/>
</dbReference>
<dbReference type="Gene3D" id="3.30.1490.150">
    <property type="entry name" value="Hypothetical protein ph0010, domain 2"/>
    <property type="match status" value="1"/>
</dbReference>
<name>A0A846QPP1_9BACT</name>
<dbReference type="InterPro" id="IPR023473">
    <property type="entry name" value="AMMECR1"/>
</dbReference>
<dbReference type="InterPro" id="IPR027623">
    <property type="entry name" value="AmmeMemoSam_A"/>
</dbReference>
<evidence type="ECO:0000259" key="1">
    <source>
        <dbReference type="PROSITE" id="PS51112"/>
    </source>
</evidence>
<proteinExistence type="predicted"/>
<evidence type="ECO:0000313" key="2">
    <source>
        <dbReference type="EMBL" id="NJB68283.1"/>
    </source>
</evidence>
<dbReference type="NCBIfam" id="TIGR00296">
    <property type="entry name" value="TIGR00296 family protein"/>
    <property type="match status" value="1"/>
</dbReference>
<dbReference type="PROSITE" id="PS51112">
    <property type="entry name" value="AMMECR1"/>
    <property type="match status" value="1"/>
</dbReference>